<evidence type="ECO:0000256" key="1">
    <source>
        <dbReference type="SAM" id="MobiDB-lite"/>
    </source>
</evidence>
<sequence length="307" mass="33464">MNSLTIPPAWSRWLVPSVIMWVSVGPICGEELLKLEVCRAGGGGLGRRARVQVAGPEAVPGRSRVQAAGDVGAGSQLAGDQRAGEVGAEQAGDEGADDLTAGSGTRRTHGGAQRHGAKTAGTFVEAVEICGGAAETQQAERVRPRTPQGQEQEVETGPSLTPPVREPGMEGVRPRSPPGQDREQEQEVEAVHPRAPHGQAQSVRAARLVLRNRTRNRFGVWRWFFHEPLRNWTRNRIMSREQRRWLIRSEAMSRKTMSSFDGERVEEEAGDLLIEAMISSRALCRSASLVWWIRGSGKKSLLASSQS</sequence>
<evidence type="ECO:0000256" key="2">
    <source>
        <dbReference type="SAM" id="SignalP"/>
    </source>
</evidence>
<feature type="region of interest" description="Disordered" evidence="1">
    <location>
        <begin position="135"/>
        <end position="200"/>
    </location>
</feature>
<feature type="compositionally biased region" description="Basic and acidic residues" evidence="1">
    <location>
        <begin position="180"/>
        <end position="192"/>
    </location>
</feature>
<organism evidence="3 4">
    <name type="scientific">Crenichthys baileyi</name>
    <name type="common">White River springfish</name>
    <dbReference type="NCBI Taxonomy" id="28760"/>
    <lineage>
        <taxon>Eukaryota</taxon>
        <taxon>Metazoa</taxon>
        <taxon>Chordata</taxon>
        <taxon>Craniata</taxon>
        <taxon>Vertebrata</taxon>
        <taxon>Euteleostomi</taxon>
        <taxon>Actinopterygii</taxon>
        <taxon>Neopterygii</taxon>
        <taxon>Teleostei</taxon>
        <taxon>Neoteleostei</taxon>
        <taxon>Acanthomorphata</taxon>
        <taxon>Ovalentaria</taxon>
        <taxon>Atherinomorphae</taxon>
        <taxon>Cyprinodontiformes</taxon>
        <taxon>Goodeidae</taxon>
        <taxon>Crenichthys</taxon>
    </lineage>
</organism>
<evidence type="ECO:0000313" key="4">
    <source>
        <dbReference type="Proteomes" id="UP001311232"/>
    </source>
</evidence>
<gene>
    <name evidence="3" type="ORF">CRENBAI_018463</name>
</gene>
<dbReference type="AlphaFoldDB" id="A0AAV9SC58"/>
<reference evidence="3 4" key="1">
    <citation type="submission" date="2021-06" db="EMBL/GenBank/DDBJ databases">
        <authorList>
            <person name="Palmer J.M."/>
        </authorList>
    </citation>
    <scope>NUCLEOTIDE SEQUENCE [LARGE SCALE GENOMIC DNA]</scope>
    <source>
        <strain evidence="3 4">MEX-2019</strain>
        <tissue evidence="3">Muscle</tissue>
    </source>
</reference>
<comment type="caution">
    <text evidence="3">The sequence shown here is derived from an EMBL/GenBank/DDBJ whole genome shotgun (WGS) entry which is preliminary data.</text>
</comment>
<proteinExistence type="predicted"/>
<keyword evidence="4" id="KW-1185">Reference proteome</keyword>
<evidence type="ECO:0000313" key="3">
    <source>
        <dbReference type="EMBL" id="KAK5618429.1"/>
    </source>
</evidence>
<protein>
    <submittedName>
        <fullName evidence="3">Uncharacterized protein</fullName>
    </submittedName>
</protein>
<feature type="region of interest" description="Disordered" evidence="1">
    <location>
        <begin position="61"/>
        <end position="118"/>
    </location>
</feature>
<dbReference type="EMBL" id="JAHHUM010000622">
    <property type="protein sequence ID" value="KAK5618429.1"/>
    <property type="molecule type" value="Genomic_DNA"/>
</dbReference>
<accession>A0AAV9SC58</accession>
<dbReference type="Proteomes" id="UP001311232">
    <property type="component" value="Unassembled WGS sequence"/>
</dbReference>
<feature type="chain" id="PRO_5043620141" evidence="2">
    <location>
        <begin position="30"/>
        <end position="307"/>
    </location>
</feature>
<keyword evidence="2" id="KW-0732">Signal</keyword>
<feature type="signal peptide" evidence="2">
    <location>
        <begin position="1"/>
        <end position="29"/>
    </location>
</feature>
<name>A0AAV9SC58_9TELE</name>